<dbReference type="InterPro" id="IPR027619">
    <property type="entry name" value="C-S_lyase_PatB-like"/>
</dbReference>
<evidence type="ECO:0000313" key="7">
    <source>
        <dbReference type="EMBL" id="ENY71822.1"/>
    </source>
</evidence>
<dbReference type="EMBL" id="APVG01000026">
    <property type="protein sequence ID" value="ENY71822.1"/>
    <property type="molecule type" value="Genomic_DNA"/>
</dbReference>
<evidence type="ECO:0000256" key="2">
    <source>
        <dbReference type="ARBA" id="ARBA00012224"/>
    </source>
</evidence>
<dbReference type="InterPro" id="IPR015422">
    <property type="entry name" value="PyrdxlP-dep_Trfase_small"/>
</dbReference>
<evidence type="ECO:0000256" key="1">
    <source>
        <dbReference type="ARBA" id="ARBA00001933"/>
    </source>
</evidence>
<accession>N9V971</accession>
<dbReference type="Gene3D" id="3.40.640.10">
    <property type="entry name" value="Type I PLP-dependent aspartate aminotransferase-like (Major domain)"/>
    <property type="match status" value="1"/>
</dbReference>
<evidence type="ECO:0000313" key="8">
    <source>
        <dbReference type="Proteomes" id="UP000023775"/>
    </source>
</evidence>
<reference evidence="7 8" key="1">
    <citation type="journal article" date="2013" name="Genome Announc.">
        <title>Draft Genome Sequence of the Aeromonas diversa Type Strain.</title>
        <authorList>
            <person name="Farfan M."/>
            <person name="Spataro N."/>
            <person name="Sanglas A."/>
            <person name="Albarral V."/>
            <person name="Loren J.G."/>
            <person name="Bosch E."/>
            <person name="Fuste M.C."/>
        </authorList>
    </citation>
    <scope>NUCLEOTIDE SEQUENCE [LARGE SCALE GENOMIC DNA]</scope>
    <source>
        <strain evidence="7 8">2478-85</strain>
    </source>
</reference>
<dbReference type="Pfam" id="PF00155">
    <property type="entry name" value="Aminotran_1_2"/>
    <property type="match status" value="1"/>
</dbReference>
<dbReference type="PANTHER" id="PTHR43525:SF1">
    <property type="entry name" value="PROTEIN MALY"/>
    <property type="match status" value="1"/>
</dbReference>
<dbReference type="GO" id="GO:0008483">
    <property type="term" value="F:transaminase activity"/>
    <property type="evidence" value="ECO:0007669"/>
    <property type="project" value="UniProtKB-KW"/>
</dbReference>
<dbReference type="EC" id="4.4.1.13" evidence="2"/>
<keyword evidence="7" id="KW-0808">Transferase</keyword>
<dbReference type="SUPFAM" id="SSF53383">
    <property type="entry name" value="PLP-dependent transferases"/>
    <property type="match status" value="1"/>
</dbReference>
<sequence>MFDFDKEIDRTNTMSLKWDKYKGQDVLPMWVADMDFVSPPVVLDALTRRVAHGVFGYSRPSPRLIALIVERMQARYGWTIQPEWLVFLPGVVPGLNLACRAWTTPGRGVLTPSPVYYPFLQAPGFNERPLLTVPMREEQGRWALDMEELERQAPGADLLLLCNPHNPGGTIFTRDELSAIDAIAERHNLVVCSDEIHCDLLLDPQARHLPYGALNEGAAQRSAVMMAPSKTFNIAGLCCAFAVVPNERLRFKLQQAMRGISADINLLGFVAAEAAYEGGEAWLNGLLDYLRGNLALIEEAVARWPGVTLARHQATYLAWLDVSGLDLEHPIPFFEQAGSACRRVPSLVTAASFVSTSVVLAPPCARHWIGWSGLSWLADATLRAGLFRAQARVTFKLPRFIRPLSK</sequence>
<dbReference type="Proteomes" id="UP000023775">
    <property type="component" value="Unassembled WGS sequence"/>
</dbReference>
<keyword evidence="4" id="KW-0456">Lyase</keyword>
<keyword evidence="8" id="KW-1185">Reference proteome</keyword>
<dbReference type="PANTHER" id="PTHR43525">
    <property type="entry name" value="PROTEIN MALY"/>
    <property type="match status" value="1"/>
</dbReference>
<comment type="cofactor">
    <cofactor evidence="1">
        <name>pyridoxal 5'-phosphate</name>
        <dbReference type="ChEBI" id="CHEBI:597326"/>
    </cofactor>
</comment>
<dbReference type="InterPro" id="IPR004839">
    <property type="entry name" value="Aminotransferase_I/II_large"/>
</dbReference>
<dbReference type="InterPro" id="IPR051798">
    <property type="entry name" value="Class-II_PLP-Dep_Aminotrans"/>
</dbReference>
<dbReference type="GO" id="GO:0030170">
    <property type="term" value="F:pyridoxal phosphate binding"/>
    <property type="evidence" value="ECO:0007669"/>
    <property type="project" value="InterPro"/>
</dbReference>
<dbReference type="Gene3D" id="3.90.1150.10">
    <property type="entry name" value="Aspartate Aminotransferase, domain 1"/>
    <property type="match status" value="1"/>
</dbReference>
<dbReference type="InterPro" id="IPR015421">
    <property type="entry name" value="PyrdxlP-dep_Trfase_major"/>
</dbReference>
<comment type="similarity">
    <text evidence="5">Belongs to the class-II pyridoxal-phosphate-dependent aminotransferase family. MalY/PatB cystathionine beta-lyase subfamily.</text>
</comment>
<evidence type="ECO:0000256" key="5">
    <source>
        <dbReference type="ARBA" id="ARBA00037974"/>
    </source>
</evidence>
<dbReference type="InterPro" id="IPR015424">
    <property type="entry name" value="PyrdxlP-dep_Trfase"/>
</dbReference>
<dbReference type="CDD" id="cd00609">
    <property type="entry name" value="AAT_like"/>
    <property type="match status" value="1"/>
</dbReference>
<feature type="non-terminal residue" evidence="7">
    <location>
        <position position="406"/>
    </location>
</feature>
<dbReference type="GO" id="GO:0047804">
    <property type="term" value="F:cysteine-S-conjugate beta-lyase activity"/>
    <property type="evidence" value="ECO:0007669"/>
    <property type="project" value="UniProtKB-EC"/>
</dbReference>
<name>N9V971_9GAMM</name>
<keyword evidence="7" id="KW-0032">Aminotransferase</keyword>
<comment type="caution">
    <text evidence="7">The sequence shown here is derived from an EMBL/GenBank/DDBJ whole genome shotgun (WGS) entry which is preliminary data.</text>
</comment>
<proteinExistence type="inferred from homology"/>
<gene>
    <name evidence="7" type="ORF">G114_10955</name>
</gene>
<dbReference type="NCBIfam" id="TIGR04350">
    <property type="entry name" value="C_S_lyase_PatB"/>
    <property type="match status" value="1"/>
</dbReference>
<keyword evidence="3" id="KW-0663">Pyridoxal phosphate</keyword>
<evidence type="ECO:0000259" key="6">
    <source>
        <dbReference type="Pfam" id="PF00155"/>
    </source>
</evidence>
<organism evidence="7 8">
    <name type="scientific">Aeromonas diversa CDC 2478-85</name>
    <dbReference type="NCBI Taxonomy" id="1268237"/>
    <lineage>
        <taxon>Bacteria</taxon>
        <taxon>Pseudomonadati</taxon>
        <taxon>Pseudomonadota</taxon>
        <taxon>Gammaproteobacteria</taxon>
        <taxon>Aeromonadales</taxon>
        <taxon>Aeromonadaceae</taxon>
        <taxon>Aeromonas</taxon>
    </lineage>
</organism>
<feature type="domain" description="Aminotransferase class I/classII large" evidence="6">
    <location>
        <begin position="34"/>
        <end position="325"/>
    </location>
</feature>
<evidence type="ECO:0000256" key="3">
    <source>
        <dbReference type="ARBA" id="ARBA00022898"/>
    </source>
</evidence>
<dbReference type="AlphaFoldDB" id="N9V971"/>
<evidence type="ECO:0000256" key="4">
    <source>
        <dbReference type="ARBA" id="ARBA00023239"/>
    </source>
</evidence>
<dbReference type="eggNOG" id="COG1168">
    <property type="taxonomic scope" value="Bacteria"/>
</dbReference>
<protein>
    <recommendedName>
        <fullName evidence="2">cysteine-S-conjugate beta-lyase</fullName>
        <ecNumber evidence="2">4.4.1.13</ecNumber>
    </recommendedName>
</protein>